<protein>
    <submittedName>
        <fullName evidence="1">Uncharacterized protein</fullName>
    </submittedName>
</protein>
<keyword evidence="2" id="KW-1185">Reference proteome</keyword>
<evidence type="ECO:0000313" key="1">
    <source>
        <dbReference type="EMBL" id="TLC99539.1"/>
    </source>
</evidence>
<organism evidence="1 2">
    <name type="scientific">Robinsoniella peoriensis</name>
    <dbReference type="NCBI Taxonomy" id="180332"/>
    <lineage>
        <taxon>Bacteria</taxon>
        <taxon>Bacillati</taxon>
        <taxon>Bacillota</taxon>
        <taxon>Clostridia</taxon>
        <taxon>Lachnospirales</taxon>
        <taxon>Lachnospiraceae</taxon>
        <taxon>Robinsoniella</taxon>
    </lineage>
</organism>
<sequence length="35" mass="3965">MNRKKRKKGIDLELGSGFIVITESILQTGGMKYDH</sequence>
<evidence type="ECO:0000313" key="2">
    <source>
        <dbReference type="Proteomes" id="UP000306509"/>
    </source>
</evidence>
<name>A0A4U8Q418_9FIRM</name>
<accession>A0A4U8Q418</accession>
<dbReference type="Proteomes" id="UP000306509">
    <property type="component" value="Unassembled WGS sequence"/>
</dbReference>
<dbReference type="AlphaFoldDB" id="A0A4U8Q418"/>
<gene>
    <name evidence="1" type="ORF">DSM106044_03742</name>
</gene>
<dbReference type="EMBL" id="QGQD01000069">
    <property type="protein sequence ID" value="TLC99539.1"/>
    <property type="molecule type" value="Genomic_DNA"/>
</dbReference>
<proteinExistence type="predicted"/>
<reference evidence="1 2" key="1">
    <citation type="journal article" date="2019" name="Anaerobe">
        <title>Detection of Robinsoniella peoriensis in multiple bone samples of a trauma patient.</title>
        <authorList>
            <person name="Schrottner P."/>
            <person name="Hartwich K."/>
            <person name="Bunk B."/>
            <person name="Schober I."/>
            <person name="Helbig S."/>
            <person name="Rudolph W.W."/>
            <person name="Gunzer F."/>
        </authorList>
    </citation>
    <scope>NUCLEOTIDE SEQUENCE [LARGE SCALE GENOMIC DNA]</scope>
    <source>
        <strain evidence="1 2">DSM 106044</strain>
    </source>
</reference>
<comment type="caution">
    <text evidence="1">The sequence shown here is derived from an EMBL/GenBank/DDBJ whole genome shotgun (WGS) entry which is preliminary data.</text>
</comment>